<sequence length="94" mass="10619">MDGQLTLEDYFEQSGELVKLVFIYQENYNRGNQVVNMQQPGQMFPVMPSFDPTNITTTVQIQKAISGLDLEESMSRLNISDDRRVEHFGVGGAC</sequence>
<dbReference type="Proteomes" id="UP001632038">
    <property type="component" value="Unassembled WGS sequence"/>
</dbReference>
<keyword evidence="2" id="KW-1185">Reference proteome</keyword>
<proteinExistence type="predicted"/>
<dbReference type="EMBL" id="JAVIJP010000028">
    <property type="protein sequence ID" value="KAL3634887.1"/>
    <property type="molecule type" value="Genomic_DNA"/>
</dbReference>
<evidence type="ECO:0000313" key="2">
    <source>
        <dbReference type="Proteomes" id="UP001632038"/>
    </source>
</evidence>
<reference evidence="2" key="1">
    <citation type="journal article" date="2024" name="IScience">
        <title>Strigolactones Initiate the Formation of Haustorium-like Structures in Castilleja.</title>
        <authorList>
            <person name="Buerger M."/>
            <person name="Peterson D."/>
            <person name="Chory J."/>
        </authorList>
    </citation>
    <scope>NUCLEOTIDE SEQUENCE [LARGE SCALE GENOMIC DNA]</scope>
</reference>
<dbReference type="AlphaFoldDB" id="A0ABD3CYX8"/>
<name>A0ABD3CYX8_9LAMI</name>
<gene>
    <name evidence="1" type="primary">GIF2_2</name>
    <name evidence="1" type="ORF">CASFOL_021941</name>
</gene>
<accession>A0ABD3CYX8</accession>
<evidence type="ECO:0000313" key="1">
    <source>
        <dbReference type="EMBL" id="KAL3634887.1"/>
    </source>
</evidence>
<comment type="caution">
    <text evidence="1">The sequence shown here is derived from an EMBL/GenBank/DDBJ whole genome shotgun (WGS) entry which is preliminary data.</text>
</comment>
<protein>
    <submittedName>
        <fullName evidence="1">SSXT protein (N-terminal region)</fullName>
    </submittedName>
</protein>
<organism evidence="1 2">
    <name type="scientific">Castilleja foliolosa</name>
    <dbReference type="NCBI Taxonomy" id="1961234"/>
    <lineage>
        <taxon>Eukaryota</taxon>
        <taxon>Viridiplantae</taxon>
        <taxon>Streptophyta</taxon>
        <taxon>Embryophyta</taxon>
        <taxon>Tracheophyta</taxon>
        <taxon>Spermatophyta</taxon>
        <taxon>Magnoliopsida</taxon>
        <taxon>eudicotyledons</taxon>
        <taxon>Gunneridae</taxon>
        <taxon>Pentapetalae</taxon>
        <taxon>asterids</taxon>
        <taxon>lamiids</taxon>
        <taxon>Lamiales</taxon>
        <taxon>Orobanchaceae</taxon>
        <taxon>Pedicularideae</taxon>
        <taxon>Castillejinae</taxon>
        <taxon>Castilleja</taxon>
    </lineage>
</organism>